<dbReference type="PANTHER" id="PTHR46140:SF2">
    <property type="entry name" value="VACUOLAR TRANSPORTER CHAPERONE 3 COMPLEX SUBUNIT 3-RELATED"/>
    <property type="match status" value="1"/>
</dbReference>
<dbReference type="GO" id="GO:0033254">
    <property type="term" value="C:vacuolar transporter chaperone complex"/>
    <property type="evidence" value="ECO:0007669"/>
    <property type="project" value="TreeGrafter"/>
</dbReference>
<evidence type="ECO:0000256" key="1">
    <source>
        <dbReference type="ARBA" id="ARBA00004127"/>
    </source>
</evidence>
<evidence type="ECO:0000256" key="4">
    <source>
        <dbReference type="ARBA" id="ARBA00023136"/>
    </source>
</evidence>
<dbReference type="Proteomes" id="UP000765509">
    <property type="component" value="Unassembled WGS sequence"/>
</dbReference>
<dbReference type="GO" id="GO:0012505">
    <property type="term" value="C:endomembrane system"/>
    <property type="evidence" value="ECO:0007669"/>
    <property type="project" value="UniProtKB-SubCell"/>
</dbReference>
<accession>A0A9Q3IEY2</accession>
<sequence length="234" mass="25982">MITQSFQSPAPADYGATSQPSAPGTSKSSNLTKIEPKVWLANERTWLHWCRTGVLLGTFGVALVNCSPSLGARIMGGLYSALAIGIISYGYWLYRRRMELIKKRHSGHFDAVFAPLIIASLLFMAILLNFALRIADKERHYPLLSQWTPTQQTPLNSQSSYCSPQAFFSFLFLANSLIVYCPPAFLSGGFQCYITCHSAVNNSILPAICNIFKPVTGTSIFLHQWRLLANQLLL</sequence>
<feature type="transmembrane region" description="Helical" evidence="6">
    <location>
        <begin position="112"/>
        <end position="132"/>
    </location>
</feature>
<feature type="compositionally biased region" description="Polar residues" evidence="5">
    <location>
        <begin position="16"/>
        <end position="30"/>
    </location>
</feature>
<feature type="transmembrane region" description="Helical" evidence="6">
    <location>
        <begin position="46"/>
        <end position="64"/>
    </location>
</feature>
<evidence type="ECO:0000313" key="9">
    <source>
        <dbReference type="Proteomes" id="UP000765509"/>
    </source>
</evidence>
<dbReference type="PANTHER" id="PTHR46140">
    <property type="entry name" value="VACUOLAR TRANSPORTER CHAPERONE 1-RELATED"/>
    <property type="match status" value="1"/>
</dbReference>
<dbReference type="InterPro" id="IPR003807">
    <property type="entry name" value="DUF202"/>
</dbReference>
<evidence type="ECO:0000256" key="3">
    <source>
        <dbReference type="ARBA" id="ARBA00022989"/>
    </source>
</evidence>
<evidence type="ECO:0000256" key="2">
    <source>
        <dbReference type="ARBA" id="ARBA00022692"/>
    </source>
</evidence>
<keyword evidence="3 6" id="KW-1133">Transmembrane helix</keyword>
<dbReference type="InterPro" id="IPR051572">
    <property type="entry name" value="VTC_Complex_Subunit"/>
</dbReference>
<dbReference type="AlphaFoldDB" id="A0A9Q3IEY2"/>
<feature type="transmembrane region" description="Helical" evidence="6">
    <location>
        <begin position="76"/>
        <end position="92"/>
    </location>
</feature>
<name>A0A9Q3IEY2_9BASI</name>
<proteinExistence type="predicted"/>
<dbReference type="Pfam" id="PF02656">
    <property type="entry name" value="DUF202"/>
    <property type="match status" value="1"/>
</dbReference>
<dbReference type="EMBL" id="AVOT02045364">
    <property type="protein sequence ID" value="MBW0540716.1"/>
    <property type="molecule type" value="Genomic_DNA"/>
</dbReference>
<feature type="domain" description="DUF202" evidence="7">
    <location>
        <begin position="37"/>
        <end position="98"/>
    </location>
</feature>
<organism evidence="8 9">
    <name type="scientific">Austropuccinia psidii MF-1</name>
    <dbReference type="NCBI Taxonomy" id="1389203"/>
    <lineage>
        <taxon>Eukaryota</taxon>
        <taxon>Fungi</taxon>
        <taxon>Dikarya</taxon>
        <taxon>Basidiomycota</taxon>
        <taxon>Pucciniomycotina</taxon>
        <taxon>Pucciniomycetes</taxon>
        <taxon>Pucciniales</taxon>
        <taxon>Sphaerophragmiaceae</taxon>
        <taxon>Austropuccinia</taxon>
    </lineage>
</organism>
<evidence type="ECO:0000256" key="6">
    <source>
        <dbReference type="SAM" id="Phobius"/>
    </source>
</evidence>
<protein>
    <recommendedName>
        <fullName evidence="7">DUF202 domain-containing protein</fullName>
    </recommendedName>
</protein>
<evidence type="ECO:0000259" key="7">
    <source>
        <dbReference type="Pfam" id="PF02656"/>
    </source>
</evidence>
<evidence type="ECO:0000313" key="8">
    <source>
        <dbReference type="EMBL" id="MBW0540716.1"/>
    </source>
</evidence>
<comment type="caution">
    <text evidence="8">The sequence shown here is derived from an EMBL/GenBank/DDBJ whole genome shotgun (WGS) entry which is preliminary data.</text>
</comment>
<keyword evidence="9" id="KW-1185">Reference proteome</keyword>
<evidence type="ECO:0000256" key="5">
    <source>
        <dbReference type="SAM" id="MobiDB-lite"/>
    </source>
</evidence>
<keyword evidence="4 6" id="KW-0472">Membrane</keyword>
<dbReference type="GO" id="GO:0000329">
    <property type="term" value="C:fungal-type vacuole membrane"/>
    <property type="evidence" value="ECO:0007669"/>
    <property type="project" value="TreeGrafter"/>
</dbReference>
<reference evidence="8" key="1">
    <citation type="submission" date="2021-03" db="EMBL/GenBank/DDBJ databases">
        <title>Draft genome sequence of rust myrtle Austropuccinia psidii MF-1, a brazilian biotype.</title>
        <authorList>
            <person name="Quecine M.C."/>
            <person name="Pachon D.M.R."/>
            <person name="Bonatelli M.L."/>
            <person name="Correr F.H."/>
            <person name="Franceschini L.M."/>
            <person name="Leite T.F."/>
            <person name="Margarido G.R.A."/>
            <person name="Almeida C.A."/>
            <person name="Ferrarezi J.A."/>
            <person name="Labate C.A."/>
        </authorList>
    </citation>
    <scope>NUCLEOTIDE SEQUENCE</scope>
    <source>
        <strain evidence="8">MF-1</strain>
    </source>
</reference>
<dbReference type="OrthoDB" id="2243669at2759"/>
<comment type="subcellular location">
    <subcellularLocation>
        <location evidence="1">Endomembrane system</location>
        <topology evidence="1">Multi-pass membrane protein</topology>
    </subcellularLocation>
</comment>
<keyword evidence="2 6" id="KW-0812">Transmembrane</keyword>
<feature type="region of interest" description="Disordered" evidence="5">
    <location>
        <begin position="1"/>
        <end position="30"/>
    </location>
</feature>
<gene>
    <name evidence="8" type="ORF">O181_080431</name>
</gene>